<proteinExistence type="predicted"/>
<gene>
    <name evidence="2" type="ORF">TIFTF001_024601</name>
</gene>
<dbReference type="PANTHER" id="PTHR38223:SF4">
    <property type="match status" value="1"/>
</dbReference>
<dbReference type="AlphaFoldDB" id="A0AA88AMB6"/>
<feature type="compositionally biased region" description="Basic and acidic residues" evidence="1">
    <location>
        <begin position="54"/>
        <end position="66"/>
    </location>
</feature>
<organism evidence="2 3">
    <name type="scientific">Ficus carica</name>
    <name type="common">Common fig</name>
    <dbReference type="NCBI Taxonomy" id="3494"/>
    <lineage>
        <taxon>Eukaryota</taxon>
        <taxon>Viridiplantae</taxon>
        <taxon>Streptophyta</taxon>
        <taxon>Embryophyta</taxon>
        <taxon>Tracheophyta</taxon>
        <taxon>Spermatophyta</taxon>
        <taxon>Magnoliopsida</taxon>
        <taxon>eudicotyledons</taxon>
        <taxon>Gunneridae</taxon>
        <taxon>Pentapetalae</taxon>
        <taxon>rosids</taxon>
        <taxon>fabids</taxon>
        <taxon>Rosales</taxon>
        <taxon>Moraceae</taxon>
        <taxon>Ficeae</taxon>
        <taxon>Ficus</taxon>
    </lineage>
</organism>
<dbReference type="PANTHER" id="PTHR38223">
    <property type="match status" value="1"/>
</dbReference>
<accession>A0AA88AMB6</accession>
<reference evidence="2" key="1">
    <citation type="submission" date="2023-07" db="EMBL/GenBank/DDBJ databases">
        <title>draft genome sequence of fig (Ficus carica).</title>
        <authorList>
            <person name="Takahashi T."/>
            <person name="Nishimura K."/>
        </authorList>
    </citation>
    <scope>NUCLEOTIDE SEQUENCE</scope>
</reference>
<name>A0AA88AMB6_FICCA</name>
<comment type="caution">
    <text evidence="2">The sequence shown here is derived from an EMBL/GenBank/DDBJ whole genome shotgun (WGS) entry which is preliminary data.</text>
</comment>
<sequence length="102" mass="11813">MAGLQYNFFPTDFLYPKVKKPNLAADATCSIVKVPAETRKSVDVENNLDERKIKVADHSRRQDKLLKANSSPKHKDDDHGKRYLKYLSPYPVTWVLWIPEEP</sequence>
<dbReference type="Proteomes" id="UP001187192">
    <property type="component" value="Unassembled WGS sequence"/>
</dbReference>
<dbReference type="EMBL" id="BTGU01000057">
    <property type="protein sequence ID" value="GMN55474.1"/>
    <property type="molecule type" value="Genomic_DNA"/>
</dbReference>
<dbReference type="Gramene" id="FCD_00018583-RA">
    <property type="protein sequence ID" value="FCD_00018583-RA:cds"/>
    <property type="gene ID" value="FCD_00018583"/>
</dbReference>
<evidence type="ECO:0000313" key="3">
    <source>
        <dbReference type="Proteomes" id="UP001187192"/>
    </source>
</evidence>
<keyword evidence="3" id="KW-1185">Reference proteome</keyword>
<feature type="region of interest" description="Disordered" evidence="1">
    <location>
        <begin position="54"/>
        <end position="81"/>
    </location>
</feature>
<protein>
    <submittedName>
        <fullName evidence="2">Uncharacterized protein</fullName>
    </submittedName>
</protein>
<evidence type="ECO:0000313" key="2">
    <source>
        <dbReference type="EMBL" id="GMN55474.1"/>
    </source>
</evidence>
<evidence type="ECO:0000256" key="1">
    <source>
        <dbReference type="SAM" id="MobiDB-lite"/>
    </source>
</evidence>